<organism evidence="2 3">
    <name type="scientific">Prosthecobacter vanneervenii</name>
    <dbReference type="NCBI Taxonomy" id="48466"/>
    <lineage>
        <taxon>Bacteria</taxon>
        <taxon>Pseudomonadati</taxon>
        <taxon>Verrucomicrobiota</taxon>
        <taxon>Verrucomicrobiia</taxon>
        <taxon>Verrucomicrobiales</taxon>
        <taxon>Verrucomicrobiaceae</taxon>
        <taxon>Prosthecobacter</taxon>
    </lineage>
</organism>
<evidence type="ECO:0000256" key="1">
    <source>
        <dbReference type="SAM" id="Phobius"/>
    </source>
</evidence>
<evidence type="ECO:0000313" key="3">
    <source>
        <dbReference type="Proteomes" id="UP000590740"/>
    </source>
</evidence>
<comment type="caution">
    <text evidence="2">The sequence shown here is derived from an EMBL/GenBank/DDBJ whole genome shotgun (WGS) entry which is preliminary data.</text>
</comment>
<dbReference type="EMBL" id="JACHIG010000003">
    <property type="protein sequence ID" value="MBB5032074.1"/>
    <property type="molecule type" value="Genomic_DNA"/>
</dbReference>
<keyword evidence="3" id="KW-1185">Reference proteome</keyword>
<dbReference type="RefSeq" id="WP_184339016.1">
    <property type="nucleotide sequence ID" value="NZ_JACHIG010000003.1"/>
</dbReference>
<evidence type="ECO:0000313" key="2">
    <source>
        <dbReference type="EMBL" id="MBB5032074.1"/>
    </source>
</evidence>
<keyword evidence="1" id="KW-0812">Transmembrane</keyword>
<gene>
    <name evidence="2" type="ORF">HNQ65_001651</name>
</gene>
<sequence>MRLFIPESILGQAEPVEAPPALLPTPLSALKDVSSEFLAACGQNLPGEYLIDPDQLVPEIQNHDMQRLLEFHAHDARIKLYVMVIAHDQKLPEGVRLEKIASGSLLKTDACLLIYPQGEPWRTRLFVSSSIHGQVSSSFLGETIQACLQEALQTSNIHDQLRRYTIHLSTRLFWLQKALGATPAAASGKERSLKEFAAEETTARTKSHVASPAIMIWGGAGALLSGLVVLAGLRIRRSLKLRKLRRIWVLPEPETVPRLGGAFTGGGGAMIRYA</sequence>
<feature type="transmembrane region" description="Helical" evidence="1">
    <location>
        <begin position="214"/>
        <end position="235"/>
    </location>
</feature>
<dbReference type="Proteomes" id="UP000590740">
    <property type="component" value="Unassembled WGS sequence"/>
</dbReference>
<keyword evidence="1" id="KW-1133">Transmembrane helix</keyword>
<reference evidence="2 3" key="1">
    <citation type="submission" date="2020-08" db="EMBL/GenBank/DDBJ databases">
        <title>Genomic Encyclopedia of Type Strains, Phase IV (KMG-IV): sequencing the most valuable type-strain genomes for metagenomic binning, comparative biology and taxonomic classification.</title>
        <authorList>
            <person name="Goeker M."/>
        </authorList>
    </citation>
    <scope>NUCLEOTIDE SEQUENCE [LARGE SCALE GENOMIC DNA]</scope>
    <source>
        <strain evidence="2 3">DSM 12252</strain>
    </source>
</reference>
<dbReference type="AlphaFoldDB" id="A0A7W8DJF1"/>
<proteinExistence type="predicted"/>
<accession>A0A7W8DJF1</accession>
<keyword evidence="1" id="KW-0472">Membrane</keyword>
<protein>
    <submittedName>
        <fullName evidence="2">Uncharacterized protein</fullName>
    </submittedName>
</protein>
<name>A0A7W8DJF1_9BACT</name>